<dbReference type="EMBL" id="PRCK01000003">
    <property type="protein sequence ID" value="RTJ95722.1"/>
    <property type="molecule type" value="Genomic_DNA"/>
</dbReference>
<organism evidence="1 2">
    <name type="scientific">Campylobacter jejuni</name>
    <dbReference type="NCBI Taxonomy" id="197"/>
    <lineage>
        <taxon>Bacteria</taxon>
        <taxon>Pseudomonadati</taxon>
        <taxon>Campylobacterota</taxon>
        <taxon>Epsilonproteobacteria</taxon>
        <taxon>Campylobacterales</taxon>
        <taxon>Campylobacteraceae</taxon>
        <taxon>Campylobacter</taxon>
    </lineage>
</organism>
<accession>A0A431FQA8</accession>
<evidence type="ECO:0008006" key="3">
    <source>
        <dbReference type="Google" id="ProtNLM"/>
    </source>
</evidence>
<gene>
    <name evidence="1" type="ORF">C3H42_04530</name>
</gene>
<dbReference type="AlphaFoldDB" id="A0A431FQA8"/>
<dbReference type="Proteomes" id="UP000287237">
    <property type="component" value="Unassembled WGS sequence"/>
</dbReference>
<proteinExistence type="predicted"/>
<dbReference type="RefSeq" id="WP_126229017.1">
    <property type="nucleotide sequence ID" value="NZ_PRBM01000003.1"/>
</dbReference>
<name>A0A431FQA8_CAMJU</name>
<evidence type="ECO:0000313" key="1">
    <source>
        <dbReference type="EMBL" id="RTJ95722.1"/>
    </source>
</evidence>
<evidence type="ECO:0000313" key="2">
    <source>
        <dbReference type="Proteomes" id="UP000287237"/>
    </source>
</evidence>
<comment type="caution">
    <text evidence="1">The sequence shown here is derived from an EMBL/GenBank/DDBJ whole genome shotgun (WGS) entry which is preliminary data.</text>
</comment>
<sequence>MQDKLIVAARSDGLGERFLGILNALYLCNLTGCKFGYIWNDGFSYISEEEIKRGSRRNEGMDIPSEIEIFNDNFINKYSLKDKLLDCNGNNFSGSAGPFLKSGKYNLNFFNLKSEYSWGWSSSSFDLSKIFEDIDVKHYHRHLQLLWNWLNDHFSANLKEFISSIYTIIKTRLSNNYIGFHIRSGGIIYEHRISALYGIRKALPIHITLELIKQYSSSGNKVLLFGDDVETLKQIRLFLENDNIYLIDDLVQVDLLSNFEISLSEIVLMANSSRIFSSGKSAFSIFASKIGNIDNISLYTHIAKLNQVDLIKKYINLINIHNLQKSYSLSYLFDLYEELNLNTNESEQYVKAAIDYDPDNIYYKIKYVYILLKNQKYDKADTYVYNILLYNSALFFDVLLYKSVPELGSKFINYKYFDIFFKIPEKFLTRNFIYINLNIFKRLYDGRNLNNEIFVHYHKNIYNIFCEKLIDYDNYKIESYNGAKLSYQVGFVMLSQSIKLNVFSRIFYLLLIGIKHKYDRNILNNNILDEDENKIYINFGKKFIKATKNWYKCGYIKLWFETRKLKREIRNKEGE</sequence>
<reference evidence="1 2" key="1">
    <citation type="journal article" date="2019" name="Appl. Environ. Microbiol.">
        <title>Population genetics and characterization of Campylobacter jejuni isolates in western jackdaws and game birds in Finland.</title>
        <authorList>
            <person name="Kovanen S."/>
            <person name="Rossi M."/>
            <person name="Pohja-Mykra M."/>
            <person name="Nieminen T."/>
            <person name="Raunio-Saarnisto M."/>
            <person name="Sauvala M."/>
            <person name="Fredriksson-Ahomaa M."/>
            <person name="Hanninen M.L."/>
            <person name="Kivisto R."/>
        </authorList>
    </citation>
    <scope>NUCLEOTIDE SEQUENCE [LARGE SCALE GENOMIC DNA]</scope>
    <source>
        <strain evidence="1 2">CB296</strain>
    </source>
</reference>
<protein>
    <recommendedName>
        <fullName evidence="3">Sugar transferase</fullName>
    </recommendedName>
</protein>